<feature type="transmembrane region" description="Helical" evidence="7">
    <location>
        <begin position="295"/>
        <end position="315"/>
    </location>
</feature>
<dbReference type="PANTHER" id="PTHR45840:SF8">
    <property type="entry name" value="RHOMBOID PROTEASE"/>
    <property type="match status" value="1"/>
</dbReference>
<dbReference type="InterPro" id="IPR022764">
    <property type="entry name" value="Peptidase_S54_rhomboid_dom"/>
</dbReference>
<gene>
    <name evidence="10" type="primary">LOC108566569</name>
</gene>
<dbReference type="PANTHER" id="PTHR45840">
    <property type="entry name" value="RHOMBOID-RELATED PROTEIN"/>
    <property type="match status" value="1"/>
</dbReference>
<dbReference type="SUPFAM" id="SSF47473">
    <property type="entry name" value="EF-hand"/>
    <property type="match status" value="1"/>
</dbReference>
<proteinExistence type="inferred from homology"/>
<organism evidence="9 10">
    <name type="scientific">Nicrophorus vespilloides</name>
    <name type="common">Boreal carrion beetle</name>
    <dbReference type="NCBI Taxonomy" id="110193"/>
    <lineage>
        <taxon>Eukaryota</taxon>
        <taxon>Metazoa</taxon>
        <taxon>Ecdysozoa</taxon>
        <taxon>Arthropoda</taxon>
        <taxon>Hexapoda</taxon>
        <taxon>Insecta</taxon>
        <taxon>Pterygota</taxon>
        <taxon>Neoptera</taxon>
        <taxon>Endopterygota</taxon>
        <taxon>Coleoptera</taxon>
        <taxon>Polyphaga</taxon>
        <taxon>Staphyliniformia</taxon>
        <taxon>Silphidae</taxon>
        <taxon>Nicrophorinae</taxon>
        <taxon>Nicrophorus</taxon>
    </lineage>
</organism>
<reference evidence="10" key="1">
    <citation type="submission" date="2025-08" db="UniProtKB">
        <authorList>
            <consortium name="RefSeq"/>
        </authorList>
    </citation>
    <scope>IDENTIFICATION</scope>
    <source>
        <tissue evidence="10">Whole Larva</tissue>
    </source>
</reference>
<evidence type="ECO:0000256" key="5">
    <source>
        <dbReference type="ARBA" id="ARBA00022989"/>
    </source>
</evidence>
<feature type="transmembrane region" description="Helical" evidence="7">
    <location>
        <begin position="213"/>
        <end position="230"/>
    </location>
</feature>
<dbReference type="RefSeq" id="XP_017782022.1">
    <property type="nucleotide sequence ID" value="XM_017926533.1"/>
</dbReference>
<dbReference type="PROSITE" id="PS00018">
    <property type="entry name" value="EF_HAND_1"/>
    <property type="match status" value="1"/>
</dbReference>
<feature type="transmembrane region" description="Helical" evidence="7">
    <location>
        <begin position="129"/>
        <end position="148"/>
    </location>
</feature>
<dbReference type="SUPFAM" id="SSF144091">
    <property type="entry name" value="Rhomboid-like"/>
    <property type="match status" value="1"/>
</dbReference>
<evidence type="ECO:0000256" key="7">
    <source>
        <dbReference type="SAM" id="Phobius"/>
    </source>
</evidence>
<keyword evidence="6 7" id="KW-0472">Membrane</keyword>
<keyword evidence="9" id="KW-1185">Reference proteome</keyword>
<feature type="transmembrane region" description="Helical" evidence="7">
    <location>
        <begin position="265"/>
        <end position="283"/>
    </location>
</feature>
<sequence>MADTSIELTNLNEERWRVVFQKYDLNNDGKINKRELRDMIRSTAYEQDIPKHVVKAIHRTADMNLDGELDFHEFLHMVNNPDNELFFSKVQEKYSQYVNFLLPKRRRPLEETTVDGRYEDQYKCCPPPVIMILISLIEIILFVADLALGNDSKEITGPVANALLYDPHQRKEFWRFLTYMFVHIGFYHLIVNILVQIVLGVPLEMVHNGLRVAVVYFAGVIAGSLGTSITDPTVRLAGASGGVYSLITAHLASIIMNWSEMTYPIIQMIIFVVLMGSDVGTAIYNRYVLNADESIGYAAHFFGALAGLLVGIFVLRNIEVTRSEKVIRAIAIVAFVILMGSGITINIFYQNYFPVQKV</sequence>
<evidence type="ECO:0000313" key="10">
    <source>
        <dbReference type="RefSeq" id="XP_017782022.1"/>
    </source>
</evidence>
<dbReference type="Gene3D" id="1.10.238.10">
    <property type="entry name" value="EF-hand"/>
    <property type="match status" value="1"/>
</dbReference>
<dbReference type="Gene3D" id="1.20.1540.10">
    <property type="entry name" value="Rhomboid-like"/>
    <property type="match status" value="1"/>
</dbReference>
<dbReference type="Pfam" id="PF13499">
    <property type="entry name" value="EF-hand_7"/>
    <property type="match status" value="1"/>
</dbReference>
<evidence type="ECO:0000256" key="4">
    <source>
        <dbReference type="ARBA" id="ARBA00022837"/>
    </source>
</evidence>
<evidence type="ECO:0000259" key="8">
    <source>
        <dbReference type="PROSITE" id="PS50222"/>
    </source>
</evidence>
<dbReference type="PROSITE" id="PS50222">
    <property type="entry name" value="EF_HAND_2"/>
    <property type="match status" value="1"/>
</dbReference>
<comment type="similarity">
    <text evidence="2">Belongs to the peptidase S54 family.</text>
</comment>
<accession>A0ABM1N5C2</accession>
<dbReference type="InterPro" id="IPR051739">
    <property type="entry name" value="Rhomboid_IM_Serine_Proteases"/>
</dbReference>
<feature type="domain" description="EF-hand" evidence="8">
    <location>
        <begin position="11"/>
        <end position="46"/>
    </location>
</feature>
<keyword evidence="3 7" id="KW-0812">Transmembrane</keyword>
<evidence type="ECO:0000256" key="1">
    <source>
        <dbReference type="ARBA" id="ARBA00004141"/>
    </source>
</evidence>
<dbReference type="InterPro" id="IPR018247">
    <property type="entry name" value="EF_Hand_1_Ca_BS"/>
</dbReference>
<name>A0ABM1N5C2_NICVS</name>
<dbReference type="GeneID" id="108566569"/>
<evidence type="ECO:0000256" key="2">
    <source>
        <dbReference type="ARBA" id="ARBA00009045"/>
    </source>
</evidence>
<dbReference type="Proteomes" id="UP000695000">
    <property type="component" value="Unplaced"/>
</dbReference>
<dbReference type="InterPro" id="IPR002048">
    <property type="entry name" value="EF_hand_dom"/>
</dbReference>
<feature type="transmembrane region" description="Helical" evidence="7">
    <location>
        <begin position="176"/>
        <end position="201"/>
    </location>
</feature>
<evidence type="ECO:0000256" key="6">
    <source>
        <dbReference type="ARBA" id="ARBA00023136"/>
    </source>
</evidence>
<protein>
    <submittedName>
        <fullName evidence="10">Rhomboid-related protein 2-like</fullName>
    </submittedName>
</protein>
<evidence type="ECO:0000313" key="9">
    <source>
        <dbReference type="Proteomes" id="UP000695000"/>
    </source>
</evidence>
<dbReference type="Pfam" id="PF01694">
    <property type="entry name" value="Rhomboid"/>
    <property type="match status" value="1"/>
</dbReference>
<comment type="subcellular location">
    <subcellularLocation>
        <location evidence="1">Membrane</location>
        <topology evidence="1">Multi-pass membrane protein</topology>
    </subcellularLocation>
</comment>
<evidence type="ECO:0000256" key="3">
    <source>
        <dbReference type="ARBA" id="ARBA00022692"/>
    </source>
</evidence>
<feature type="transmembrane region" description="Helical" evidence="7">
    <location>
        <begin position="236"/>
        <end position="258"/>
    </location>
</feature>
<dbReference type="InterPro" id="IPR011992">
    <property type="entry name" value="EF-hand-dom_pair"/>
</dbReference>
<keyword evidence="4" id="KW-0106">Calcium</keyword>
<keyword evidence="5 7" id="KW-1133">Transmembrane helix</keyword>
<dbReference type="SMART" id="SM00054">
    <property type="entry name" value="EFh"/>
    <property type="match status" value="2"/>
</dbReference>
<feature type="transmembrane region" description="Helical" evidence="7">
    <location>
        <begin position="327"/>
        <end position="349"/>
    </location>
</feature>
<dbReference type="CDD" id="cd00051">
    <property type="entry name" value="EFh"/>
    <property type="match status" value="1"/>
</dbReference>
<dbReference type="InterPro" id="IPR035952">
    <property type="entry name" value="Rhomboid-like_sf"/>
</dbReference>